<evidence type="ECO:0000256" key="1">
    <source>
        <dbReference type="ARBA" id="ARBA00004609"/>
    </source>
</evidence>
<dbReference type="OMA" id="QEGASCY"/>
<dbReference type="PANTHER" id="PTHR31044">
    <property type="entry name" value="BETA-1,3 GLUCANASE"/>
    <property type="match status" value="1"/>
</dbReference>
<evidence type="ECO:0000256" key="6">
    <source>
        <dbReference type="ARBA" id="ARBA00023157"/>
    </source>
</evidence>
<comment type="subcellular location">
    <subcellularLocation>
        <location evidence="1">Cell membrane</location>
        <topology evidence="1">Lipid-anchor</topology>
        <topology evidence="1">GPI-anchor</topology>
    </subcellularLocation>
</comment>
<dbReference type="eggNOG" id="ENOG502QRYC">
    <property type="taxonomic scope" value="Eukaryota"/>
</dbReference>
<dbReference type="KEGG" id="egt:105960199"/>
<keyword evidence="3" id="KW-0336">GPI-anchor</keyword>
<dbReference type="SMART" id="SM00768">
    <property type="entry name" value="X8"/>
    <property type="match status" value="1"/>
</dbReference>
<dbReference type="InterPro" id="IPR044788">
    <property type="entry name" value="X8_dom_prot"/>
</dbReference>
<keyword evidence="2" id="KW-1003">Cell membrane</keyword>
<evidence type="ECO:0000313" key="12">
    <source>
        <dbReference type="Proteomes" id="UP000030748"/>
    </source>
</evidence>
<dbReference type="GO" id="GO:0009506">
    <property type="term" value="C:plasmodesma"/>
    <property type="evidence" value="ECO:0007669"/>
    <property type="project" value="UniProtKB-ARBA"/>
</dbReference>
<feature type="chain" id="PRO_5001507763" description="X8 domain-containing protein" evidence="9">
    <location>
        <begin position="25"/>
        <end position="358"/>
    </location>
</feature>
<keyword evidence="8" id="KW-0449">Lipoprotein</keyword>
<keyword evidence="4 9" id="KW-0732">Signal</keyword>
<evidence type="ECO:0000256" key="3">
    <source>
        <dbReference type="ARBA" id="ARBA00022622"/>
    </source>
</evidence>
<dbReference type="Proteomes" id="UP000030748">
    <property type="component" value="Unassembled WGS sequence"/>
</dbReference>
<dbReference type="PhylomeDB" id="A0A022R3X9"/>
<dbReference type="PANTHER" id="PTHR31044:SF120">
    <property type="entry name" value="CARBOHYDRATE-BINDING X8 DOMAIN SUPERFAMILY PROTEIN"/>
    <property type="match status" value="1"/>
</dbReference>
<keyword evidence="5" id="KW-0472">Membrane</keyword>
<evidence type="ECO:0000256" key="8">
    <source>
        <dbReference type="ARBA" id="ARBA00023288"/>
    </source>
</evidence>
<gene>
    <name evidence="11" type="ORF">MIMGU_mgv1a008915mg</name>
</gene>
<evidence type="ECO:0000259" key="10">
    <source>
        <dbReference type="SMART" id="SM00768"/>
    </source>
</evidence>
<dbReference type="InterPro" id="IPR012946">
    <property type="entry name" value="X8"/>
</dbReference>
<dbReference type="OrthoDB" id="417697at2759"/>
<keyword evidence="7" id="KW-0325">Glycoprotein</keyword>
<dbReference type="STRING" id="4155.A0A022R3X9"/>
<evidence type="ECO:0000313" key="11">
    <source>
        <dbReference type="EMBL" id="EYU35357.1"/>
    </source>
</evidence>
<keyword evidence="12" id="KW-1185">Reference proteome</keyword>
<accession>A0A022R3X9</accession>
<name>A0A022R3X9_ERYGU</name>
<feature type="domain" description="X8" evidence="10">
    <location>
        <begin position="179"/>
        <end position="263"/>
    </location>
</feature>
<evidence type="ECO:0000256" key="2">
    <source>
        <dbReference type="ARBA" id="ARBA00022475"/>
    </source>
</evidence>
<keyword evidence="6" id="KW-1015">Disulfide bond</keyword>
<proteinExistence type="predicted"/>
<dbReference type="Pfam" id="PF07983">
    <property type="entry name" value="X8"/>
    <property type="match status" value="1"/>
</dbReference>
<dbReference type="GO" id="GO:0098552">
    <property type="term" value="C:side of membrane"/>
    <property type="evidence" value="ECO:0007669"/>
    <property type="project" value="UniProtKB-KW"/>
</dbReference>
<dbReference type="EMBL" id="KI630623">
    <property type="protein sequence ID" value="EYU35357.1"/>
    <property type="molecule type" value="Genomic_DNA"/>
</dbReference>
<feature type="signal peptide" evidence="9">
    <location>
        <begin position="1"/>
        <end position="24"/>
    </location>
</feature>
<dbReference type="Gene3D" id="1.20.58.1040">
    <property type="match status" value="1"/>
</dbReference>
<organism evidence="11 12">
    <name type="scientific">Erythranthe guttata</name>
    <name type="common">Yellow monkey flower</name>
    <name type="synonym">Mimulus guttatus</name>
    <dbReference type="NCBI Taxonomy" id="4155"/>
    <lineage>
        <taxon>Eukaryota</taxon>
        <taxon>Viridiplantae</taxon>
        <taxon>Streptophyta</taxon>
        <taxon>Embryophyta</taxon>
        <taxon>Tracheophyta</taxon>
        <taxon>Spermatophyta</taxon>
        <taxon>Magnoliopsida</taxon>
        <taxon>eudicotyledons</taxon>
        <taxon>Gunneridae</taxon>
        <taxon>Pentapetalae</taxon>
        <taxon>asterids</taxon>
        <taxon>lamiids</taxon>
        <taxon>Lamiales</taxon>
        <taxon>Phrymaceae</taxon>
        <taxon>Erythranthe</taxon>
    </lineage>
</organism>
<evidence type="ECO:0000256" key="4">
    <source>
        <dbReference type="ARBA" id="ARBA00022729"/>
    </source>
</evidence>
<evidence type="ECO:0000256" key="7">
    <source>
        <dbReference type="ARBA" id="ARBA00023180"/>
    </source>
</evidence>
<dbReference type="AlphaFoldDB" id="A0A022R3X9"/>
<dbReference type="GO" id="GO:0005886">
    <property type="term" value="C:plasma membrane"/>
    <property type="evidence" value="ECO:0007669"/>
    <property type="project" value="UniProtKB-SubCell"/>
</dbReference>
<reference evidence="11 12" key="1">
    <citation type="journal article" date="2013" name="Proc. Natl. Acad. Sci. U.S.A.">
        <title>Fine-scale variation in meiotic recombination in Mimulus inferred from population shotgun sequencing.</title>
        <authorList>
            <person name="Hellsten U."/>
            <person name="Wright K.M."/>
            <person name="Jenkins J."/>
            <person name="Shu S."/>
            <person name="Yuan Y."/>
            <person name="Wessler S.R."/>
            <person name="Schmutz J."/>
            <person name="Willis J.H."/>
            <person name="Rokhsar D.S."/>
        </authorList>
    </citation>
    <scope>NUCLEOTIDE SEQUENCE [LARGE SCALE GENOMIC DNA]</scope>
    <source>
        <strain evidence="12">cv. DUN x IM62</strain>
    </source>
</reference>
<evidence type="ECO:0000256" key="5">
    <source>
        <dbReference type="ARBA" id="ARBA00023136"/>
    </source>
</evidence>
<protein>
    <recommendedName>
        <fullName evidence="10">X8 domain-containing protein</fullName>
    </recommendedName>
</protein>
<sequence>MNTSSSMLFSFLLSILVLCSSSSGSKFLHPTKDLLQQQLKTSQDHQTLTSYRRELVQLETTIKDDFLNPPITTYPTNPAVTNPVTTPAVTNPVTTPATTITAPPETPNPTFPVTGTPTPTTIFPPTIPVTDPVLNPPMTNPVTTIPGQAQPGITNPVTTAPVVGPPATTTSGPAVPGQSWCVAKGGLPENTLQAALDYACGLGGADCSGIQEGASCYNPNTMQNHASYAFNSYYQKNPVQTSCDFGGTAMVTNVNPGSGSCIFTTSSSASPTMPSPFNTIPTPTPTTESSSGASPIGFGTPPAAFNGGSPALGGGITGFGESPLGGNSTISTSSGLKPFIGCIIVVTSFITRRIVSDI</sequence>
<dbReference type="FunFam" id="1.20.58.1040:FF:000001">
    <property type="entry name" value="Glucan endo-1,3-beta-glucosidase 4"/>
    <property type="match status" value="1"/>
</dbReference>
<evidence type="ECO:0000256" key="9">
    <source>
        <dbReference type="SAM" id="SignalP"/>
    </source>
</evidence>